<comment type="caution">
    <text evidence="3">The sequence shown here is derived from an EMBL/GenBank/DDBJ whole genome shotgun (WGS) entry which is preliminary data.</text>
</comment>
<keyword evidence="4" id="KW-1185">Reference proteome</keyword>
<name>A0A090CY19_9BACT</name>
<sequence length="491" mass="55840">MPRGDSISRYDGSADLFSIQNAPGKVKTAPIQNKSSAPDTISTSEAKNTPAPPKVEPSDFRVPKDRIVEIGKAGRFVFFAIAAPPYLLLYSLPKWVLVSAVPQLFASMMGVLNQGQSLVQKMLQALYEKLAASLRDLQGMIRWTPTKLEKGELSFFKNALKVLNFPLVKIREGAKVAQKKAEALLKSFSEGMKRSFEKLKKRIIDIAKQIKHPISEAQAKVKKFSLDLMSFSSFSMPLPTLKFELLKNYDFSVFNPLKNIKSGLKTAKNLLSIPKNMAKEVYRQSRKWVGPGIKWASAQAKRVGKTLTKAISFFEKQGKKASQKVKEAASFIGKKVSKRLKVAQNTVSNQWHRFLRWLKETAWPWICKKLPFIPKSIQLAQKSYRRVAEALHTANNFLKITINALRQKFQNQFNLYRLKVNSFFKKVIKGLTFLNIIKVLGSTLIKLKNRIGYFFSYSSWFIKSVFKSFQLLFNELSLEMGSWFKNDPKSS</sequence>
<reference evidence="3" key="2">
    <citation type="submission" date="2014-09" db="EMBL/GenBank/DDBJ databases">
        <title>Criblamydia sequanensis harbors a mega-plasmid encoding arsenite resistance.</title>
        <authorList>
            <person name="Bertelli C."/>
            <person name="Goesmann A."/>
            <person name="Greub G."/>
        </authorList>
    </citation>
    <scope>NUCLEOTIDE SEQUENCE [LARGE SCALE GENOMIC DNA]</scope>
    <source>
        <strain evidence="3">CRIB-18</strain>
    </source>
</reference>
<accession>A0A090CY19</accession>
<feature type="region of interest" description="Disordered" evidence="1">
    <location>
        <begin position="24"/>
        <end position="58"/>
    </location>
</feature>
<dbReference type="RefSeq" id="WP_041016741.1">
    <property type="nucleotide sequence ID" value="NZ_CCEJ010000003.1"/>
</dbReference>
<evidence type="ECO:0000313" key="3">
    <source>
        <dbReference type="EMBL" id="CDR33207.1"/>
    </source>
</evidence>
<reference evidence="3" key="1">
    <citation type="submission" date="2013-12" db="EMBL/GenBank/DDBJ databases">
        <authorList>
            <person name="Linke B."/>
        </authorList>
    </citation>
    <scope>NUCLEOTIDE SEQUENCE [LARGE SCALE GENOMIC DNA]</scope>
    <source>
        <strain evidence="3">CRIB-18</strain>
    </source>
</reference>
<dbReference type="AlphaFoldDB" id="A0A090CY19"/>
<feature type="compositionally biased region" description="Polar residues" evidence="1">
    <location>
        <begin position="30"/>
        <end position="47"/>
    </location>
</feature>
<organism evidence="3 4">
    <name type="scientific">Candidatus Criblamydia sequanensis CRIB-18</name>
    <dbReference type="NCBI Taxonomy" id="1437425"/>
    <lineage>
        <taxon>Bacteria</taxon>
        <taxon>Pseudomonadati</taxon>
        <taxon>Chlamydiota</taxon>
        <taxon>Chlamydiia</taxon>
        <taxon>Parachlamydiales</taxon>
        <taxon>Candidatus Criblamydiaceae</taxon>
        <taxon>Candidatus Criblamydia</taxon>
    </lineage>
</organism>
<evidence type="ECO:0000256" key="1">
    <source>
        <dbReference type="SAM" id="MobiDB-lite"/>
    </source>
</evidence>
<protein>
    <submittedName>
        <fullName evidence="3">Membrane protein</fullName>
    </submittedName>
</protein>
<evidence type="ECO:0000256" key="2">
    <source>
        <dbReference type="SAM" id="Phobius"/>
    </source>
</evidence>
<dbReference type="EMBL" id="CCEJ010000003">
    <property type="protein sequence ID" value="CDR33207.1"/>
    <property type="molecule type" value="Genomic_DNA"/>
</dbReference>
<proteinExistence type="predicted"/>
<keyword evidence="2" id="KW-0812">Transmembrane</keyword>
<feature type="transmembrane region" description="Helical" evidence="2">
    <location>
        <begin position="73"/>
        <end position="89"/>
    </location>
</feature>
<evidence type="ECO:0000313" key="4">
    <source>
        <dbReference type="Proteomes" id="UP000031552"/>
    </source>
</evidence>
<keyword evidence="2" id="KW-1133">Transmembrane helix</keyword>
<dbReference type="eggNOG" id="COG5412">
    <property type="taxonomic scope" value="Bacteria"/>
</dbReference>
<dbReference type="Proteomes" id="UP000031552">
    <property type="component" value="Unassembled WGS sequence"/>
</dbReference>
<dbReference type="OrthoDB" id="22105at2"/>
<keyword evidence="2" id="KW-0472">Membrane</keyword>
<gene>
    <name evidence="3" type="ORF">CSEC_0368</name>
</gene>